<dbReference type="Proteomes" id="UP000005384">
    <property type="component" value="Unassembled WGS sequence"/>
</dbReference>
<dbReference type="PATRIC" id="fig|742737.3.peg.4167"/>
<sequence length="155" mass="17312">MRKRYFWSIFLVLYVGFVFGNSLTPAMESSAQSMSVLQLVTGAMKAVGLGNVGVTEHFIRKAAHFSEYTLLGILLAQCLAQYGLLAVTRWQLHGLAGFLIPFVDETLQLFTEGRSGQISDVWLDCAGVLFGTVLFLAVGRWHRRRKGKKNVEKKL</sequence>
<evidence type="ECO:0000313" key="4">
    <source>
        <dbReference type="Proteomes" id="UP000005384"/>
    </source>
</evidence>
<dbReference type="EMBL" id="ADLN01000117">
    <property type="protein sequence ID" value="EHI57842.1"/>
    <property type="molecule type" value="Genomic_DNA"/>
</dbReference>
<feature type="domain" description="VanZ-like" evidence="2">
    <location>
        <begin position="9"/>
        <end position="137"/>
    </location>
</feature>
<dbReference type="AlphaFoldDB" id="G5IL03"/>
<dbReference type="InterPro" id="IPR006976">
    <property type="entry name" value="VanZ-like"/>
</dbReference>
<evidence type="ECO:0000256" key="1">
    <source>
        <dbReference type="SAM" id="Phobius"/>
    </source>
</evidence>
<name>G5IL03_9FIRM</name>
<comment type="caution">
    <text evidence="3">The sequence shown here is derived from an EMBL/GenBank/DDBJ whole genome shotgun (WGS) entry which is preliminary data.</text>
</comment>
<keyword evidence="1" id="KW-1133">Transmembrane helix</keyword>
<dbReference type="OrthoDB" id="291892at2"/>
<evidence type="ECO:0000259" key="2">
    <source>
        <dbReference type="Pfam" id="PF04892"/>
    </source>
</evidence>
<feature type="transmembrane region" description="Helical" evidence="1">
    <location>
        <begin position="68"/>
        <end position="87"/>
    </location>
</feature>
<organism evidence="3 4">
    <name type="scientific">Hungatella hathewayi WAL-18680</name>
    <dbReference type="NCBI Taxonomy" id="742737"/>
    <lineage>
        <taxon>Bacteria</taxon>
        <taxon>Bacillati</taxon>
        <taxon>Bacillota</taxon>
        <taxon>Clostridia</taxon>
        <taxon>Lachnospirales</taxon>
        <taxon>Lachnospiraceae</taxon>
        <taxon>Hungatella</taxon>
    </lineage>
</organism>
<dbReference type="NCBIfam" id="NF037970">
    <property type="entry name" value="vanZ_1"/>
    <property type="match status" value="1"/>
</dbReference>
<feature type="transmembrane region" description="Helical" evidence="1">
    <location>
        <begin position="6"/>
        <end position="24"/>
    </location>
</feature>
<gene>
    <name evidence="3" type="ORF">HMPREF9473_04181</name>
</gene>
<reference evidence="3 4" key="1">
    <citation type="submission" date="2011-08" db="EMBL/GenBank/DDBJ databases">
        <title>The Genome Sequence of Clostridium hathewayi WAL-18680.</title>
        <authorList>
            <consortium name="The Broad Institute Genome Sequencing Platform"/>
            <person name="Earl A."/>
            <person name="Ward D."/>
            <person name="Feldgarden M."/>
            <person name="Gevers D."/>
            <person name="Finegold S.M."/>
            <person name="Summanen P.H."/>
            <person name="Molitoris D.R."/>
            <person name="Song M."/>
            <person name="Daigneault M."/>
            <person name="Allen-Vercoe E."/>
            <person name="Young S.K."/>
            <person name="Zeng Q."/>
            <person name="Gargeya S."/>
            <person name="Fitzgerald M."/>
            <person name="Haas B."/>
            <person name="Abouelleil A."/>
            <person name="Alvarado L."/>
            <person name="Arachchi H.M."/>
            <person name="Berlin A."/>
            <person name="Brown A."/>
            <person name="Chapman S.B."/>
            <person name="Chen Z."/>
            <person name="Dunbar C."/>
            <person name="Freedman E."/>
            <person name="Gearin G."/>
            <person name="Gellesch M."/>
            <person name="Goldberg J."/>
            <person name="Griggs A."/>
            <person name="Gujja S."/>
            <person name="Heiman D."/>
            <person name="Howarth C."/>
            <person name="Larson L."/>
            <person name="Lui A."/>
            <person name="MacDonald P.J.P."/>
            <person name="Montmayeur A."/>
            <person name="Murphy C."/>
            <person name="Neiman D."/>
            <person name="Pearson M."/>
            <person name="Priest M."/>
            <person name="Roberts A."/>
            <person name="Saif S."/>
            <person name="Shea T."/>
            <person name="Shenoy N."/>
            <person name="Sisk P."/>
            <person name="Stolte C."/>
            <person name="Sykes S."/>
            <person name="Wortman J."/>
            <person name="Nusbaum C."/>
            <person name="Birren B."/>
        </authorList>
    </citation>
    <scope>NUCLEOTIDE SEQUENCE [LARGE SCALE GENOMIC DNA]</scope>
    <source>
        <strain evidence="3 4">WAL-18680</strain>
    </source>
</reference>
<evidence type="ECO:0000313" key="3">
    <source>
        <dbReference type="EMBL" id="EHI57842.1"/>
    </source>
</evidence>
<accession>G5IL03</accession>
<dbReference type="RefSeq" id="WP_006782172.1">
    <property type="nucleotide sequence ID" value="NZ_CP040506.1"/>
</dbReference>
<protein>
    <recommendedName>
        <fullName evidence="2">VanZ-like domain-containing protein</fullName>
    </recommendedName>
</protein>
<keyword evidence="1" id="KW-0812">Transmembrane</keyword>
<dbReference type="Pfam" id="PF04892">
    <property type="entry name" value="VanZ"/>
    <property type="match status" value="1"/>
</dbReference>
<keyword evidence="4" id="KW-1185">Reference proteome</keyword>
<feature type="transmembrane region" description="Helical" evidence="1">
    <location>
        <begin position="121"/>
        <end position="139"/>
    </location>
</feature>
<proteinExistence type="predicted"/>
<dbReference type="HOGENOM" id="CLU_096028_0_2_9"/>
<keyword evidence="1" id="KW-0472">Membrane</keyword>